<dbReference type="InterPro" id="IPR011990">
    <property type="entry name" value="TPR-like_helical_dom_sf"/>
</dbReference>
<accession>A0A0L0FH46</accession>
<proteinExistence type="predicted"/>
<keyword evidence="2" id="KW-1185">Reference proteome</keyword>
<name>A0A0L0FH46_9EUKA</name>
<dbReference type="GeneID" id="25912181"/>
<dbReference type="Proteomes" id="UP000054560">
    <property type="component" value="Unassembled WGS sequence"/>
</dbReference>
<dbReference type="Gene3D" id="1.25.40.10">
    <property type="entry name" value="Tetratricopeptide repeat domain"/>
    <property type="match status" value="1"/>
</dbReference>
<gene>
    <name evidence="1" type="ORF">SARC_11677</name>
</gene>
<dbReference type="RefSeq" id="XP_014149708.1">
    <property type="nucleotide sequence ID" value="XM_014294233.1"/>
</dbReference>
<sequence>MDVEKVLQHMAKTPGIAMHINTMYHLITNINSTAGLTVLRSLLDDRLNLGLKDRVRIKQFKAVLLSGLDQSRSTVQSQMIDTTLLSSIMQEIVKRNISVNEEFYITVLKYVAVRGAPDEVVRLMSEFGKLFTDPNYREYKREVFDEVIAISSSIDNAEAVLEAMPQVLGIKPTRSTLSTIHHLCVLHKNLAKAEMYKEQIQEHDANDPYYTIRKR</sequence>
<dbReference type="EMBL" id="KQ243413">
    <property type="protein sequence ID" value="KNC75806.1"/>
    <property type="molecule type" value="Genomic_DNA"/>
</dbReference>
<reference evidence="1 2" key="1">
    <citation type="submission" date="2011-02" db="EMBL/GenBank/DDBJ databases">
        <title>The Genome Sequence of Sphaeroforma arctica JP610.</title>
        <authorList>
            <consortium name="The Broad Institute Genome Sequencing Platform"/>
            <person name="Russ C."/>
            <person name="Cuomo C."/>
            <person name="Young S.K."/>
            <person name="Zeng Q."/>
            <person name="Gargeya S."/>
            <person name="Alvarado L."/>
            <person name="Berlin A."/>
            <person name="Chapman S.B."/>
            <person name="Chen Z."/>
            <person name="Freedman E."/>
            <person name="Gellesch M."/>
            <person name="Goldberg J."/>
            <person name="Griggs A."/>
            <person name="Gujja S."/>
            <person name="Heilman E."/>
            <person name="Heiman D."/>
            <person name="Howarth C."/>
            <person name="Mehta T."/>
            <person name="Neiman D."/>
            <person name="Pearson M."/>
            <person name="Roberts A."/>
            <person name="Saif S."/>
            <person name="Shea T."/>
            <person name="Shenoy N."/>
            <person name="Sisk P."/>
            <person name="Stolte C."/>
            <person name="Sykes S."/>
            <person name="White J."/>
            <person name="Yandava C."/>
            <person name="Burger G."/>
            <person name="Gray M.W."/>
            <person name="Holland P.W.H."/>
            <person name="King N."/>
            <person name="Lang F.B.F."/>
            <person name="Roger A.J."/>
            <person name="Ruiz-Trillo I."/>
            <person name="Haas B."/>
            <person name="Nusbaum C."/>
            <person name="Birren B."/>
        </authorList>
    </citation>
    <scope>NUCLEOTIDE SEQUENCE [LARGE SCALE GENOMIC DNA]</scope>
    <source>
        <strain evidence="1 2">JP610</strain>
    </source>
</reference>
<organism evidence="1 2">
    <name type="scientific">Sphaeroforma arctica JP610</name>
    <dbReference type="NCBI Taxonomy" id="667725"/>
    <lineage>
        <taxon>Eukaryota</taxon>
        <taxon>Ichthyosporea</taxon>
        <taxon>Ichthyophonida</taxon>
        <taxon>Sphaeroforma</taxon>
    </lineage>
</organism>
<evidence type="ECO:0000313" key="2">
    <source>
        <dbReference type="Proteomes" id="UP000054560"/>
    </source>
</evidence>
<evidence type="ECO:0000313" key="1">
    <source>
        <dbReference type="EMBL" id="KNC75806.1"/>
    </source>
</evidence>
<dbReference type="AlphaFoldDB" id="A0A0L0FH46"/>
<evidence type="ECO:0008006" key="3">
    <source>
        <dbReference type="Google" id="ProtNLM"/>
    </source>
</evidence>
<protein>
    <recommendedName>
        <fullName evidence="3">Pentacotripeptide-repeat region of PRORP domain-containing protein</fullName>
    </recommendedName>
</protein>